<keyword evidence="1" id="KW-0812">Transmembrane</keyword>
<evidence type="ECO:0000313" key="6">
    <source>
        <dbReference type="EMBL" id="CAF2079022.1"/>
    </source>
</evidence>
<dbReference type="AlphaFoldDB" id="A0A816RZR4"/>
<feature type="transmembrane region" description="Helical" evidence="1">
    <location>
        <begin position="97"/>
        <end position="117"/>
    </location>
</feature>
<sequence>MHSFHSHFKLRPKLNRGFAWTNVLRKIHILILISSAYLFFPLPVVNNYSSQFMKSSLYNSSDSSKIYRLIEQATVSRCSSSSLISPENIHSYTSMNLIIMLLYIGSILSNLLAQYLYSYASHDRIVKHYPWVCWCRKILICLAFVSIFNQLVNTLACRPIDILYDIRFTSMLIVQIFGFFMCLIYAFFLGIKYASIEHKH</sequence>
<feature type="transmembrane region" description="Helical" evidence="1">
    <location>
        <begin position="168"/>
        <end position="191"/>
    </location>
</feature>
<evidence type="ECO:0000313" key="2">
    <source>
        <dbReference type="EMBL" id="CAF1549016.1"/>
    </source>
</evidence>
<evidence type="ECO:0000256" key="1">
    <source>
        <dbReference type="SAM" id="Phobius"/>
    </source>
</evidence>
<feature type="transmembrane region" description="Helical" evidence="1">
    <location>
        <begin position="129"/>
        <end position="148"/>
    </location>
</feature>
<accession>A0A816RZR4</accession>
<name>A0A816RZR4_9BILA</name>
<dbReference type="Proteomes" id="UP000663855">
    <property type="component" value="Unassembled WGS sequence"/>
</dbReference>
<dbReference type="Proteomes" id="UP000663856">
    <property type="component" value="Unassembled WGS sequence"/>
</dbReference>
<reference evidence="6" key="1">
    <citation type="submission" date="2021-02" db="EMBL/GenBank/DDBJ databases">
        <authorList>
            <person name="Nowell W R."/>
        </authorList>
    </citation>
    <scope>NUCLEOTIDE SEQUENCE</scope>
</reference>
<proteinExistence type="predicted"/>
<keyword evidence="1" id="KW-0472">Membrane</keyword>
<organism evidence="6 7">
    <name type="scientific">Rotaria magnacalcarata</name>
    <dbReference type="NCBI Taxonomy" id="392030"/>
    <lineage>
        <taxon>Eukaryota</taxon>
        <taxon>Metazoa</taxon>
        <taxon>Spiralia</taxon>
        <taxon>Gnathifera</taxon>
        <taxon>Rotifera</taxon>
        <taxon>Eurotatoria</taxon>
        <taxon>Bdelloidea</taxon>
        <taxon>Philodinida</taxon>
        <taxon>Philodinidae</taxon>
        <taxon>Rotaria</taxon>
    </lineage>
</organism>
<keyword evidence="1" id="KW-1133">Transmembrane helix</keyword>
<dbReference type="EMBL" id="CAJNRG010000085">
    <property type="protein sequence ID" value="CAF1969615.1"/>
    <property type="molecule type" value="Genomic_DNA"/>
</dbReference>
<evidence type="ECO:0000313" key="3">
    <source>
        <dbReference type="EMBL" id="CAF1685365.1"/>
    </source>
</evidence>
<dbReference type="OrthoDB" id="10314059at2759"/>
<dbReference type="EMBL" id="CAJNRF010006177">
    <property type="protein sequence ID" value="CAF2079022.1"/>
    <property type="molecule type" value="Genomic_DNA"/>
</dbReference>
<dbReference type="EMBL" id="CAJNRE010004385">
    <property type="protein sequence ID" value="CAF2034243.1"/>
    <property type="molecule type" value="Genomic_DNA"/>
</dbReference>
<dbReference type="EMBL" id="CAJNOW010021789">
    <property type="protein sequence ID" value="CAF1685365.1"/>
    <property type="molecule type" value="Genomic_DNA"/>
</dbReference>
<feature type="transmembrane region" description="Helical" evidence="1">
    <location>
        <begin position="20"/>
        <end position="40"/>
    </location>
</feature>
<dbReference type="EMBL" id="CAJNOV010014414">
    <property type="protein sequence ID" value="CAF1549016.1"/>
    <property type="molecule type" value="Genomic_DNA"/>
</dbReference>
<gene>
    <name evidence="2" type="ORF">CJN711_LOCUS30265</name>
    <name evidence="3" type="ORF">KQP761_LOCUS38300</name>
    <name evidence="5" type="ORF">MBJ925_LOCUS10461</name>
    <name evidence="6" type="ORF">WKI299_LOCUS15730</name>
    <name evidence="4" type="ORF">XDN619_LOCUS1807</name>
</gene>
<dbReference type="Proteomes" id="UP000663887">
    <property type="component" value="Unassembled WGS sequence"/>
</dbReference>
<dbReference type="Proteomes" id="UP000663834">
    <property type="component" value="Unassembled WGS sequence"/>
</dbReference>
<evidence type="ECO:0000313" key="5">
    <source>
        <dbReference type="EMBL" id="CAF2034243.1"/>
    </source>
</evidence>
<dbReference type="Proteomes" id="UP000663824">
    <property type="component" value="Unassembled WGS sequence"/>
</dbReference>
<evidence type="ECO:0000313" key="7">
    <source>
        <dbReference type="Proteomes" id="UP000663856"/>
    </source>
</evidence>
<protein>
    <submittedName>
        <fullName evidence="6">Uncharacterized protein</fullName>
    </submittedName>
</protein>
<evidence type="ECO:0000313" key="4">
    <source>
        <dbReference type="EMBL" id="CAF1969615.1"/>
    </source>
</evidence>
<comment type="caution">
    <text evidence="6">The sequence shown here is derived from an EMBL/GenBank/DDBJ whole genome shotgun (WGS) entry which is preliminary data.</text>
</comment>